<dbReference type="Pfam" id="PF13646">
    <property type="entry name" value="HEAT_2"/>
    <property type="match status" value="2"/>
</dbReference>
<protein>
    <recommendedName>
        <fullName evidence="2">Clathrin/coatomer adaptor adaptin-like N-terminal domain-containing protein</fullName>
    </recommendedName>
</protein>
<dbReference type="GO" id="GO:0016705">
    <property type="term" value="F:oxidoreductase activity, acting on paired donors, with incorporation or reduction of molecular oxygen"/>
    <property type="evidence" value="ECO:0007669"/>
    <property type="project" value="InterPro"/>
</dbReference>
<evidence type="ECO:0008006" key="2">
    <source>
        <dbReference type="Google" id="ProtNLM"/>
    </source>
</evidence>
<dbReference type="Gene3D" id="1.10.630.10">
    <property type="entry name" value="Cytochrome P450"/>
    <property type="match status" value="1"/>
</dbReference>
<evidence type="ECO:0000313" key="1">
    <source>
        <dbReference type="EMBL" id="SVA96798.1"/>
    </source>
</evidence>
<dbReference type="InterPro" id="IPR004155">
    <property type="entry name" value="PBS_lyase_HEAT"/>
</dbReference>
<dbReference type="AlphaFoldDB" id="A0A382A5I1"/>
<dbReference type="InterPro" id="IPR036396">
    <property type="entry name" value="Cyt_P450_sf"/>
</dbReference>
<dbReference type="SUPFAM" id="SSF48264">
    <property type="entry name" value="Cytochrome P450"/>
    <property type="match status" value="1"/>
</dbReference>
<dbReference type="EMBL" id="UINC01023997">
    <property type="protein sequence ID" value="SVA96798.1"/>
    <property type="molecule type" value="Genomic_DNA"/>
</dbReference>
<dbReference type="Gene3D" id="1.25.10.10">
    <property type="entry name" value="Leucine-rich Repeat Variant"/>
    <property type="match status" value="2"/>
</dbReference>
<feature type="non-terminal residue" evidence="1">
    <location>
        <position position="585"/>
    </location>
</feature>
<dbReference type="SMART" id="SM00567">
    <property type="entry name" value="EZ_HEAT"/>
    <property type="match status" value="4"/>
</dbReference>
<name>A0A382A5I1_9ZZZZ</name>
<proteinExistence type="predicted"/>
<dbReference type="GO" id="GO:0004497">
    <property type="term" value="F:monooxygenase activity"/>
    <property type="evidence" value="ECO:0007669"/>
    <property type="project" value="InterPro"/>
</dbReference>
<gene>
    <name evidence="1" type="ORF">METZ01_LOCUS149652</name>
</gene>
<dbReference type="Pfam" id="PF00067">
    <property type="entry name" value="p450"/>
    <property type="match status" value="1"/>
</dbReference>
<dbReference type="InterPro" id="IPR001128">
    <property type="entry name" value="Cyt_P450"/>
</dbReference>
<dbReference type="GO" id="GO:0005506">
    <property type="term" value="F:iron ion binding"/>
    <property type="evidence" value="ECO:0007669"/>
    <property type="project" value="InterPro"/>
</dbReference>
<dbReference type="GO" id="GO:0020037">
    <property type="term" value="F:heme binding"/>
    <property type="evidence" value="ECO:0007669"/>
    <property type="project" value="InterPro"/>
</dbReference>
<dbReference type="SUPFAM" id="SSF48371">
    <property type="entry name" value="ARM repeat"/>
    <property type="match status" value="1"/>
</dbReference>
<accession>A0A382A5I1</accession>
<organism evidence="1">
    <name type="scientific">marine metagenome</name>
    <dbReference type="NCBI Taxonomy" id="408172"/>
    <lineage>
        <taxon>unclassified sequences</taxon>
        <taxon>metagenomes</taxon>
        <taxon>ecological metagenomes</taxon>
    </lineage>
</organism>
<reference evidence="1" key="1">
    <citation type="submission" date="2018-05" db="EMBL/GenBank/DDBJ databases">
        <authorList>
            <person name="Lanie J.A."/>
            <person name="Ng W.-L."/>
            <person name="Kazmierczak K.M."/>
            <person name="Andrzejewski T.M."/>
            <person name="Davidsen T.M."/>
            <person name="Wayne K.J."/>
            <person name="Tettelin H."/>
            <person name="Glass J.I."/>
            <person name="Rusch D."/>
            <person name="Podicherti R."/>
            <person name="Tsui H.-C.T."/>
            <person name="Winkler M.E."/>
        </authorList>
    </citation>
    <scope>NUCLEOTIDE SEQUENCE</scope>
</reference>
<dbReference type="InterPro" id="IPR011989">
    <property type="entry name" value="ARM-like"/>
</dbReference>
<dbReference type="InterPro" id="IPR016024">
    <property type="entry name" value="ARM-type_fold"/>
</dbReference>
<sequence>MAQPSLGQDKRAPSALEIHQWTKQLSADDWILQSVAMEELGKLKIEKAVPAIQKILDQGKSSWLKGRAMLALAKIVGKEMIPIAQKATGNSDPVLRKAALQTLDLVGGETSAPVARELLKDPVMEVRAMAAALYASEFPEEAWPTVERLTGSDQGSISSDLMRALAHVGSDEALERLEKLFYAPNANKRRGRDILQALAVADNQAIPLLVRLTTHYSPNKTEFQLGQKLLSTRDEKIVTSSLKGMLLSEETQFKGNTAELMAGICPTRELGDLLSTIWIKRKDIPQNAIRSGLTALSKIEPSRYESFFSHYLKSEDPITRAIAVRCRGLIHDKDLFETFRSYVHDDNAKVAQAALESLRRAPVDSKPTEGLLAYLTRSFSSSEESVLLAALDLLGKRATVDEFDSALEVLKPFLGGEENRNREAAAKALNDLSGNERIADVSIAQGFVGHWMVVGPFLNDNKNTGTTKVYPPELQEDAETYKAEYRWEFGGGQANNRELDLTWVEASAQTLEGEPLPENTIVAATMGAYMAGLDTSAIMASFAVYSILKHPGVYERVIEEIDRVFDDGPFDFEALQTMPAFRGAI</sequence>